<dbReference type="GO" id="GO:0004930">
    <property type="term" value="F:G protein-coupled receptor activity"/>
    <property type="evidence" value="ECO:0007669"/>
    <property type="project" value="TreeGrafter"/>
</dbReference>
<dbReference type="GO" id="GO:0007189">
    <property type="term" value="P:adenylate cyclase-activating G protein-coupled receptor signaling pathway"/>
    <property type="evidence" value="ECO:0007669"/>
    <property type="project" value="TreeGrafter"/>
</dbReference>
<evidence type="ECO:0000313" key="10">
    <source>
        <dbReference type="EMBL" id="CDP31485.1"/>
    </source>
</evidence>
<evidence type="ECO:0000259" key="8">
    <source>
        <dbReference type="Pfam" id="PF11970"/>
    </source>
</evidence>
<feature type="compositionally biased region" description="Polar residues" evidence="5">
    <location>
        <begin position="442"/>
        <end position="452"/>
    </location>
</feature>
<feature type="region of interest" description="Disordered" evidence="5">
    <location>
        <begin position="469"/>
        <end position="497"/>
    </location>
</feature>
<dbReference type="EMBL" id="FO904941">
    <property type="protein sequence ID" value="CDP31485.1"/>
    <property type="molecule type" value="Genomic_DNA"/>
</dbReference>
<feature type="region of interest" description="Disordered" evidence="5">
    <location>
        <begin position="416"/>
        <end position="452"/>
    </location>
</feature>
<feature type="compositionally biased region" description="Acidic residues" evidence="5">
    <location>
        <begin position="683"/>
        <end position="695"/>
    </location>
</feature>
<name>B2ANR8_PODAN</name>
<evidence type="ECO:0000313" key="9">
    <source>
        <dbReference type="EMBL" id="CAP65490.1"/>
    </source>
</evidence>
<dbReference type="KEGG" id="pan:PODANS72p191"/>
<feature type="transmembrane region" description="Helical" evidence="6">
    <location>
        <begin position="534"/>
        <end position="555"/>
    </location>
</feature>
<dbReference type="OrthoDB" id="5368598at2759"/>
<dbReference type="InterPro" id="IPR022596">
    <property type="entry name" value="GPR1/2/3_C"/>
</dbReference>
<organism evidence="9">
    <name type="scientific">Podospora anserina (strain S / ATCC MYA-4624 / DSM 980 / FGSC 10383)</name>
    <name type="common">Pleurage anserina</name>
    <dbReference type="NCBI Taxonomy" id="515849"/>
    <lineage>
        <taxon>Eukaryota</taxon>
        <taxon>Fungi</taxon>
        <taxon>Dikarya</taxon>
        <taxon>Ascomycota</taxon>
        <taxon>Pezizomycotina</taxon>
        <taxon>Sordariomycetes</taxon>
        <taxon>Sordariomycetidae</taxon>
        <taxon>Sordariales</taxon>
        <taxon>Podosporaceae</taxon>
        <taxon>Podospora</taxon>
        <taxon>Podospora anserina</taxon>
    </lineage>
</organism>
<feature type="compositionally biased region" description="Basic and acidic residues" evidence="5">
    <location>
        <begin position="712"/>
        <end position="722"/>
    </location>
</feature>
<keyword evidence="2 6" id="KW-0812">Transmembrane</keyword>
<dbReference type="STRING" id="515849.B2ANR8"/>
<dbReference type="InterPro" id="IPR023041">
    <property type="entry name" value="Glucose_rcpt_Git3-like_N"/>
</dbReference>
<evidence type="ECO:0000256" key="6">
    <source>
        <dbReference type="SAM" id="Phobius"/>
    </source>
</evidence>
<feature type="region of interest" description="Disordered" evidence="5">
    <location>
        <begin position="683"/>
        <end position="722"/>
    </location>
</feature>
<dbReference type="GeneID" id="11176476"/>
<feature type="compositionally biased region" description="Polar residues" evidence="5">
    <location>
        <begin position="322"/>
        <end position="361"/>
    </location>
</feature>
<gene>
    <name evidence="9" type="ORF">PODANS_6_9870</name>
</gene>
<dbReference type="AlphaFoldDB" id="B2ANR8"/>
<feature type="transmembrane region" description="Helical" evidence="6">
    <location>
        <begin position="45"/>
        <end position="71"/>
    </location>
</feature>
<dbReference type="RefSeq" id="XP_003437405.1">
    <property type="nucleotide sequence ID" value="XM_003437357.1"/>
</dbReference>
<feature type="compositionally biased region" description="Polar residues" evidence="5">
    <location>
        <begin position="301"/>
        <end position="315"/>
    </location>
</feature>
<reference evidence="9" key="2">
    <citation type="submission" date="2008-07" db="EMBL/GenBank/DDBJ databases">
        <authorList>
            <person name="Genoscope - CEA"/>
        </authorList>
    </citation>
    <scope>NUCLEOTIDE SEQUENCE</scope>
    <source>
        <strain evidence="9">S mat+</strain>
    </source>
</reference>
<keyword evidence="4 6" id="KW-0472">Membrane</keyword>
<reference evidence="10" key="4">
    <citation type="submission" date="2015-04" db="EMBL/GenBank/DDBJ databases">
        <title>Maintaining two mating types: Structure of the mating type locus and its role in heterokaryosis in Podospora anserina.</title>
        <authorList>
            <person name="Grognet P."/>
            <person name="Bidard F."/>
            <person name="Kuchly C."/>
            <person name="Chan Ho Tong L."/>
            <person name="Coppin E."/>
            <person name="Ait Benkhali J."/>
            <person name="Couloux A."/>
            <person name="Wincker P."/>
            <person name="Debuchy R."/>
            <person name="Silar P."/>
        </authorList>
    </citation>
    <scope>NUCLEOTIDE SEQUENCE</scope>
</reference>
<feature type="region of interest" description="Disordered" evidence="5">
    <location>
        <begin position="242"/>
        <end position="270"/>
    </location>
</feature>
<dbReference type="PANTHER" id="PTHR23112:SF37">
    <property type="entry name" value="G PROTEIN-COUPLED RECEPTOR GPR1"/>
    <property type="match status" value="1"/>
</dbReference>
<feature type="region of interest" description="Disordered" evidence="5">
    <location>
        <begin position="284"/>
        <end position="390"/>
    </location>
</feature>
<feature type="transmembrane region" description="Helical" evidence="6">
    <location>
        <begin position="166"/>
        <end position="184"/>
    </location>
</feature>
<dbReference type="eggNOG" id="ENOG502QU8E">
    <property type="taxonomic scope" value="Eukaryota"/>
</dbReference>
<dbReference type="VEuPathDB" id="FungiDB:PODANS_6_9870"/>
<feature type="domain" description="G protein-coupled receptor GPR1/2/3 C-terminal" evidence="8">
    <location>
        <begin position="522"/>
        <end position="596"/>
    </location>
</feature>
<feature type="transmembrane region" description="Helical" evidence="6">
    <location>
        <begin position="567"/>
        <end position="589"/>
    </location>
</feature>
<evidence type="ECO:0000256" key="1">
    <source>
        <dbReference type="ARBA" id="ARBA00004141"/>
    </source>
</evidence>
<feature type="transmembrane region" description="Helical" evidence="6">
    <location>
        <begin position="83"/>
        <end position="109"/>
    </location>
</feature>
<comment type="subcellular location">
    <subcellularLocation>
        <location evidence="1">Membrane</location>
        <topology evidence="1">Multi-pass membrane protein</topology>
    </subcellularLocation>
</comment>
<sequence length="722" mass="79930">MVFFSAMMELLHRSSPASVRSSVPVELMSPITSRYVADDQHTEHTVYILTILSLTFASVSVVSTLSTLYWFVKMRRSFRHEQVPIHVWLILLLVQSDFVKSAAFVVFPLVSLYQGTIESDSAFCQFSGFALAIGIESSDVAILLIALHSVMYIFRPKSGLYPYRHLAYSVFYLFPVSTACLAFINGNGFENVGHYCYLRTDNGWSRLALSWIPRYLICASIIGIYAFIYIYIRKRMDDYGRRSSTSLPPPRRMSGADQTYQQPDGHQRQLSSPALTLPRISYHGLIPSTPSSKRTSTTDTINLVKTRQMSASSVGTLRVEDTGNTESSFAGGSPSRTPVSQPRRSIQWNWGGFNQATTSPDVSIDGMHDPLSAVDPGLPSPPPAAHAASPVSAVPIAGQQSLRRATVLGDPYPASSPSDTFFDRPLYATAPGSLDPAGGHSRYSTSTSRATNNSKRVLSLPNIFTMLRRGPSNRSSAAGTPLSGGTRTTTQTNTAGNYPVGATYLNASTLAFEPAGGSDVSKNREKIRRQLRSLFVYPLVYMIIWTFPFVSHVMGYDDSVKKNDPQWLLILGILSLSVQGMVDCMLFAVREQPWRHASGRKVGEVVRKRLGYYFGWAGSSTKAGGGTTAGRTREEMLVDGRLARERREGEILSERRAINRGVRAVHAREREWWDVDLERIGIDSDEEEDEPEGEEMTAKSTPMRVHSGRRRERGERSHSAAV</sequence>
<feature type="compositionally biased region" description="Low complexity" evidence="5">
    <location>
        <begin position="479"/>
        <end position="496"/>
    </location>
</feature>
<dbReference type="Pfam" id="PF11710">
    <property type="entry name" value="Git3"/>
    <property type="match status" value="1"/>
</dbReference>
<dbReference type="Gene3D" id="1.20.1070.10">
    <property type="entry name" value="Rhodopsin 7-helix transmembrane proteins"/>
    <property type="match status" value="1"/>
</dbReference>
<dbReference type="GO" id="GO:0005886">
    <property type="term" value="C:plasma membrane"/>
    <property type="evidence" value="ECO:0007669"/>
    <property type="project" value="TreeGrafter"/>
</dbReference>
<reference evidence="9 11" key="1">
    <citation type="journal article" date="2008" name="Genome Biol.">
        <title>The genome sequence of the model ascomycete fungus Podospora anserina.</title>
        <authorList>
            <person name="Espagne E."/>
            <person name="Lespinet O."/>
            <person name="Malagnac F."/>
            <person name="Da Silva C."/>
            <person name="Jaillon O."/>
            <person name="Porcel B.M."/>
            <person name="Couloux A."/>
            <person name="Aury J.-M."/>
            <person name="Segurens B."/>
            <person name="Poulain J."/>
            <person name="Anthouard V."/>
            <person name="Grossetete S."/>
            <person name="Khalili H."/>
            <person name="Coppin E."/>
            <person name="Dequard-Chablat M."/>
            <person name="Picard M."/>
            <person name="Contamine V."/>
            <person name="Arnaise S."/>
            <person name="Bourdais A."/>
            <person name="Berteaux-Lecellier V."/>
            <person name="Gautheret D."/>
            <person name="de Vries R.P."/>
            <person name="Battaglia E."/>
            <person name="Coutinho P.M."/>
            <person name="Danchin E.G.J."/>
            <person name="Henrissat B."/>
            <person name="El Khoury R."/>
            <person name="Sainsard-Chanet A."/>
            <person name="Boivin A."/>
            <person name="Pinan-Lucarre B."/>
            <person name="Sellem C.H."/>
            <person name="Debuchy R."/>
            <person name="Wincker P."/>
            <person name="Weissenbach J."/>
            <person name="Silar P."/>
        </authorList>
    </citation>
    <scope>NUCLEOTIDE SEQUENCE [LARGE SCALE GENOMIC DNA]</scope>
    <source>
        <strain evidence="11">S / ATCC MYA-4624 / DSM 980 / FGSC 10383</strain>
        <strain evidence="9">S mat+</strain>
    </source>
</reference>
<feature type="domain" description="Glucose receptor Git3-like N-terminal" evidence="7">
    <location>
        <begin position="49"/>
        <end position="238"/>
    </location>
</feature>
<accession>B2ANR8</accession>
<keyword evidence="3 6" id="KW-1133">Transmembrane helix</keyword>
<dbReference type="SUPFAM" id="SSF81321">
    <property type="entry name" value="Family A G protein-coupled receptor-like"/>
    <property type="match status" value="1"/>
</dbReference>
<feature type="transmembrane region" description="Helical" evidence="6">
    <location>
        <begin position="129"/>
        <end position="154"/>
    </location>
</feature>
<dbReference type="Pfam" id="PF11970">
    <property type="entry name" value="GPR_Gpa2_C"/>
    <property type="match status" value="1"/>
</dbReference>
<evidence type="ECO:0000256" key="3">
    <source>
        <dbReference type="ARBA" id="ARBA00022989"/>
    </source>
</evidence>
<evidence type="ECO:0000256" key="4">
    <source>
        <dbReference type="ARBA" id="ARBA00023136"/>
    </source>
</evidence>
<dbReference type="FunCoup" id="B2ANR8">
    <property type="interactions" value="113"/>
</dbReference>
<protein>
    <submittedName>
        <fullName evidence="9">Podospora anserina S mat+ genomic DNA chromosome 6, supercontig 4</fullName>
    </submittedName>
</protein>
<evidence type="ECO:0000256" key="5">
    <source>
        <dbReference type="SAM" id="MobiDB-lite"/>
    </source>
</evidence>
<proteinExistence type="predicted"/>
<feature type="compositionally biased region" description="Polar residues" evidence="5">
    <location>
        <begin position="256"/>
        <end position="270"/>
    </location>
</feature>
<dbReference type="HOGENOM" id="CLU_017709_1_1_1"/>
<evidence type="ECO:0000259" key="7">
    <source>
        <dbReference type="Pfam" id="PF11710"/>
    </source>
</evidence>
<evidence type="ECO:0000313" key="11">
    <source>
        <dbReference type="Proteomes" id="UP000001197"/>
    </source>
</evidence>
<evidence type="ECO:0000256" key="2">
    <source>
        <dbReference type="ARBA" id="ARBA00022692"/>
    </source>
</evidence>
<keyword evidence="11" id="KW-1185">Reference proteome</keyword>
<reference evidence="11" key="3">
    <citation type="journal article" date="2014" name="Genetics">
        <title>Maintaining two mating types: Structure of the mating type locus and its role in heterokaryosis in Podospora anserina.</title>
        <authorList>
            <person name="Grognet P."/>
            <person name="Bidard F."/>
            <person name="Kuchly C."/>
            <person name="Tong L.C.H."/>
            <person name="Coppin E."/>
            <person name="Benkhali J.A."/>
            <person name="Couloux A."/>
            <person name="Wincker P."/>
            <person name="Debuchy R."/>
            <person name="Silar P."/>
        </authorList>
    </citation>
    <scope>GENOME REANNOTATION</scope>
    <source>
        <strain evidence="11">S / ATCC MYA-4624 / DSM 980 / FGSC 10383</strain>
    </source>
</reference>
<dbReference type="EMBL" id="CU633872">
    <property type="protein sequence ID" value="CAP65490.1"/>
    <property type="molecule type" value="Genomic_DNA"/>
</dbReference>
<feature type="compositionally biased region" description="Low complexity" evidence="5">
    <location>
        <begin position="288"/>
        <end position="300"/>
    </location>
</feature>
<dbReference type="Proteomes" id="UP000001197">
    <property type="component" value="Chromosome 6"/>
</dbReference>
<feature type="transmembrane region" description="Helical" evidence="6">
    <location>
        <begin position="212"/>
        <end position="232"/>
    </location>
</feature>
<dbReference type="PANTHER" id="PTHR23112">
    <property type="entry name" value="G PROTEIN-COUPLED RECEPTOR 157-RELATED"/>
    <property type="match status" value="1"/>
</dbReference>